<gene>
    <name evidence="3" type="ORF">FisN_9Lu099</name>
</gene>
<feature type="region of interest" description="Disordered" evidence="1">
    <location>
        <begin position="48"/>
        <end position="72"/>
    </location>
</feature>
<comment type="caution">
    <text evidence="3">The sequence shown here is derived from an EMBL/GenBank/DDBJ whole genome shotgun (WGS) entry which is preliminary data.</text>
</comment>
<keyword evidence="4" id="KW-1185">Reference proteome</keyword>
<dbReference type="AlphaFoldDB" id="A0A1Z5KKL0"/>
<keyword evidence="2" id="KW-0472">Membrane</keyword>
<evidence type="ECO:0000256" key="1">
    <source>
        <dbReference type="SAM" id="MobiDB-lite"/>
    </source>
</evidence>
<dbReference type="InterPro" id="IPR031568">
    <property type="entry name" value="Pet117"/>
</dbReference>
<feature type="compositionally biased region" description="Low complexity" evidence="1">
    <location>
        <begin position="57"/>
        <end position="72"/>
    </location>
</feature>
<dbReference type="Proteomes" id="UP000198406">
    <property type="component" value="Unassembled WGS sequence"/>
</dbReference>
<feature type="transmembrane region" description="Helical" evidence="2">
    <location>
        <begin position="12"/>
        <end position="32"/>
    </location>
</feature>
<dbReference type="InParanoid" id="A0A1Z5KKL0"/>
<protein>
    <submittedName>
        <fullName evidence="3">Uncharacterized protein</fullName>
    </submittedName>
</protein>
<organism evidence="3 4">
    <name type="scientific">Fistulifera solaris</name>
    <name type="common">Oleaginous diatom</name>
    <dbReference type="NCBI Taxonomy" id="1519565"/>
    <lineage>
        <taxon>Eukaryota</taxon>
        <taxon>Sar</taxon>
        <taxon>Stramenopiles</taxon>
        <taxon>Ochrophyta</taxon>
        <taxon>Bacillariophyta</taxon>
        <taxon>Bacillariophyceae</taxon>
        <taxon>Bacillariophycidae</taxon>
        <taxon>Naviculales</taxon>
        <taxon>Naviculaceae</taxon>
        <taxon>Fistulifera</taxon>
    </lineage>
</organism>
<evidence type="ECO:0000313" key="3">
    <source>
        <dbReference type="EMBL" id="GAX26819.1"/>
    </source>
</evidence>
<proteinExistence type="predicted"/>
<keyword evidence="2" id="KW-0812">Transmembrane</keyword>
<keyword evidence="2" id="KW-1133">Transmembrane helix</keyword>
<evidence type="ECO:0000256" key="2">
    <source>
        <dbReference type="SAM" id="Phobius"/>
    </source>
</evidence>
<evidence type="ECO:0000313" key="4">
    <source>
        <dbReference type="Proteomes" id="UP000198406"/>
    </source>
</evidence>
<dbReference type="Pfam" id="PF15786">
    <property type="entry name" value="PET117"/>
    <property type="match status" value="1"/>
</dbReference>
<sequence length="72" mass="7980">MPQASILPRGGPAVALMVTVSAAASAVFYSHYAQVRDKAVMREGVERDKERVRMMRQKQQQQQQQSSSASSQ</sequence>
<name>A0A1Z5KKL0_FISSO</name>
<dbReference type="EMBL" id="BDSP01000252">
    <property type="protein sequence ID" value="GAX26819.1"/>
    <property type="molecule type" value="Genomic_DNA"/>
</dbReference>
<reference evidence="3 4" key="1">
    <citation type="journal article" date="2015" name="Plant Cell">
        <title>Oil accumulation by the oleaginous diatom Fistulifera solaris as revealed by the genome and transcriptome.</title>
        <authorList>
            <person name="Tanaka T."/>
            <person name="Maeda Y."/>
            <person name="Veluchamy A."/>
            <person name="Tanaka M."/>
            <person name="Abida H."/>
            <person name="Marechal E."/>
            <person name="Bowler C."/>
            <person name="Muto M."/>
            <person name="Sunaga Y."/>
            <person name="Tanaka M."/>
            <person name="Yoshino T."/>
            <person name="Taniguchi T."/>
            <person name="Fukuda Y."/>
            <person name="Nemoto M."/>
            <person name="Matsumoto M."/>
            <person name="Wong P.S."/>
            <person name="Aburatani S."/>
            <person name="Fujibuchi W."/>
        </authorList>
    </citation>
    <scope>NUCLEOTIDE SEQUENCE [LARGE SCALE GENOMIC DNA]</scope>
    <source>
        <strain evidence="3 4">JPCC DA0580</strain>
    </source>
</reference>
<accession>A0A1Z5KKL0</accession>